<dbReference type="Proteomes" id="UP000179129">
    <property type="component" value="Unassembled WGS sequence"/>
</dbReference>
<proteinExistence type="predicted"/>
<reference evidence="4 5" key="1">
    <citation type="journal article" date="2016" name="Nat. Commun.">
        <title>Thousands of microbial genomes shed light on interconnected biogeochemical processes in an aquifer system.</title>
        <authorList>
            <person name="Anantharaman K."/>
            <person name="Brown C.T."/>
            <person name="Hug L.A."/>
            <person name="Sharon I."/>
            <person name="Castelle C.J."/>
            <person name="Probst A.J."/>
            <person name="Thomas B.C."/>
            <person name="Singh A."/>
            <person name="Wilkins M.J."/>
            <person name="Karaoz U."/>
            <person name="Brodie E.L."/>
            <person name="Williams K.H."/>
            <person name="Hubbard S.S."/>
            <person name="Banfield J.F."/>
        </authorList>
    </citation>
    <scope>NUCLEOTIDE SEQUENCE [LARGE SCALE GENOMIC DNA]</scope>
</reference>
<feature type="domain" description="Response regulatory" evidence="3">
    <location>
        <begin position="55"/>
        <end position="177"/>
    </location>
</feature>
<evidence type="ECO:0000256" key="1">
    <source>
        <dbReference type="PROSITE-ProRule" id="PRU00169"/>
    </source>
</evidence>
<gene>
    <name evidence="4" type="ORF">A3F83_17030</name>
</gene>
<protein>
    <recommendedName>
        <fullName evidence="3">Response regulatory domain-containing protein</fullName>
    </recommendedName>
</protein>
<evidence type="ECO:0000313" key="4">
    <source>
        <dbReference type="EMBL" id="OGG01075.1"/>
    </source>
</evidence>
<dbReference type="InterPro" id="IPR001789">
    <property type="entry name" value="Sig_transdc_resp-reg_receiver"/>
</dbReference>
<evidence type="ECO:0000313" key="5">
    <source>
        <dbReference type="Proteomes" id="UP000179129"/>
    </source>
</evidence>
<dbReference type="SUPFAM" id="SSF52172">
    <property type="entry name" value="CheY-like"/>
    <property type="match status" value="1"/>
</dbReference>
<evidence type="ECO:0000259" key="3">
    <source>
        <dbReference type="PROSITE" id="PS50110"/>
    </source>
</evidence>
<dbReference type="PROSITE" id="PS50110">
    <property type="entry name" value="RESPONSE_REGULATORY"/>
    <property type="match status" value="1"/>
</dbReference>
<dbReference type="InterPro" id="IPR011006">
    <property type="entry name" value="CheY-like_superfamily"/>
</dbReference>
<feature type="region of interest" description="Disordered" evidence="2">
    <location>
        <begin position="1"/>
        <end position="53"/>
    </location>
</feature>
<accession>A0A1F5YLQ3</accession>
<sequence length="230" mass="25322">MSRRNRRRGPGGQSGRPPVRQNEPGRKERPAQPEAKAAPEDQSQTENTRHTKANMVVLLDSDPDYVEMESKAVVNYISGYNPMGFTLALKALNYITNPRNEGRIGLLLLDLELADQEGHTAAEVLDVLAKKDDIPLAAVSSNNSAGNVNRVLELGGVGFLPKAFTTETFVRFTKDILRKGKSPGWQCNACGKLVEVNQLDLLKMKPIKCSDRQCDSLDIREISFSGRSGK</sequence>
<keyword evidence="1" id="KW-0597">Phosphoprotein</keyword>
<dbReference type="EMBL" id="MFIX01000226">
    <property type="protein sequence ID" value="OGG01075.1"/>
    <property type="molecule type" value="Genomic_DNA"/>
</dbReference>
<evidence type="ECO:0000256" key="2">
    <source>
        <dbReference type="SAM" id="MobiDB-lite"/>
    </source>
</evidence>
<dbReference type="AlphaFoldDB" id="A0A1F5YLQ3"/>
<dbReference type="GO" id="GO:0000160">
    <property type="term" value="P:phosphorelay signal transduction system"/>
    <property type="evidence" value="ECO:0007669"/>
    <property type="project" value="InterPro"/>
</dbReference>
<organism evidence="4 5">
    <name type="scientific">Candidatus Glassbacteria bacterium RIFCSPLOWO2_12_FULL_58_11</name>
    <dbReference type="NCBI Taxonomy" id="1817867"/>
    <lineage>
        <taxon>Bacteria</taxon>
        <taxon>Candidatus Glassiibacteriota</taxon>
    </lineage>
</organism>
<comment type="caution">
    <text evidence="4">The sequence shown here is derived from an EMBL/GenBank/DDBJ whole genome shotgun (WGS) entry which is preliminary data.</text>
</comment>
<dbReference type="Gene3D" id="3.40.50.2300">
    <property type="match status" value="1"/>
</dbReference>
<feature type="modified residue" description="4-aspartylphosphate" evidence="1">
    <location>
        <position position="110"/>
    </location>
</feature>
<name>A0A1F5YLQ3_9BACT</name>